<dbReference type="AlphaFoldDB" id="A0A0K2SMJ2"/>
<accession>A0A0K2SMJ2</accession>
<dbReference type="Proteomes" id="UP000065807">
    <property type="component" value="Chromosome"/>
</dbReference>
<dbReference type="EMBL" id="AP014924">
    <property type="protein sequence ID" value="BAS28348.1"/>
    <property type="molecule type" value="Genomic_DNA"/>
</dbReference>
<name>A0A0K2SMJ2_LIMPI</name>
<sequence length="62" mass="7383">MAAVPIIDEQVRLGPGTLRCFRTQDHARLERGRLHRFVTVEERTFELVDLQFRVQLEYRRSA</sequence>
<proteinExistence type="predicted"/>
<reference evidence="2" key="1">
    <citation type="submission" date="2015-07" db="EMBL/GenBank/DDBJ databases">
        <title>Complete genome sequence and phylogenetic analysis of Limnochorda pilosa.</title>
        <authorList>
            <person name="Watanabe M."/>
            <person name="Kojima H."/>
            <person name="Fukui M."/>
        </authorList>
    </citation>
    <scope>NUCLEOTIDE SEQUENCE [LARGE SCALE GENOMIC DNA]</scope>
    <source>
        <strain evidence="2">HC45</strain>
    </source>
</reference>
<dbReference type="RefSeq" id="WP_068138564.1">
    <property type="nucleotide sequence ID" value="NZ_AP014924.1"/>
</dbReference>
<dbReference type="KEGG" id="lpil:LIP_2518"/>
<protein>
    <submittedName>
        <fullName evidence="1">Uncharacterized protein</fullName>
    </submittedName>
</protein>
<gene>
    <name evidence="1" type="ORF">LIP_2518</name>
</gene>
<evidence type="ECO:0000313" key="2">
    <source>
        <dbReference type="Proteomes" id="UP000065807"/>
    </source>
</evidence>
<keyword evidence="2" id="KW-1185">Reference proteome</keyword>
<reference evidence="2" key="2">
    <citation type="journal article" date="2016" name="Int. J. Syst. Evol. Microbiol.">
        <title>Complete genome sequence and cell structure of Limnochorda pilosa, a Gram-negative spore-former within the phylum Firmicutes.</title>
        <authorList>
            <person name="Watanabe M."/>
            <person name="Kojima H."/>
            <person name="Fukui M."/>
        </authorList>
    </citation>
    <scope>NUCLEOTIDE SEQUENCE [LARGE SCALE GENOMIC DNA]</scope>
    <source>
        <strain evidence="2">HC45</strain>
    </source>
</reference>
<organism evidence="1 2">
    <name type="scientific">Limnochorda pilosa</name>
    <dbReference type="NCBI Taxonomy" id="1555112"/>
    <lineage>
        <taxon>Bacteria</taxon>
        <taxon>Bacillati</taxon>
        <taxon>Bacillota</taxon>
        <taxon>Limnochordia</taxon>
        <taxon>Limnochordales</taxon>
        <taxon>Limnochordaceae</taxon>
        <taxon>Limnochorda</taxon>
    </lineage>
</organism>
<evidence type="ECO:0000313" key="1">
    <source>
        <dbReference type="EMBL" id="BAS28348.1"/>
    </source>
</evidence>